<dbReference type="Proteomes" id="UP000215509">
    <property type="component" value="Unassembled WGS sequence"/>
</dbReference>
<sequence length="170" mass="19605">MSRKWERMVQKNTKAANNIRKKQGKPTLSEASSDGAVTIRGRSWLLPLLLMFVGLFCFIAFRAQQQQDSLYWITGGSYIVLALFIFAVRRPFLKVGKNYLLTRRFAGDRRVEPSQIQEIELTKSSVVISLNTSKTKWVFTRFIQRIDIEQMSDKLKEFAANNNIPLKVEA</sequence>
<keyword evidence="1" id="KW-0812">Transmembrane</keyword>
<dbReference type="AlphaFoldDB" id="A0A229UX27"/>
<keyword evidence="1" id="KW-1133">Transmembrane helix</keyword>
<evidence type="ECO:0000256" key="1">
    <source>
        <dbReference type="SAM" id="Phobius"/>
    </source>
</evidence>
<dbReference type="RefSeq" id="WP_094013163.1">
    <property type="nucleotide sequence ID" value="NZ_NMQW01000002.1"/>
</dbReference>
<organism evidence="2 3">
    <name type="scientific">Paenibacillus rigui</name>
    <dbReference type="NCBI Taxonomy" id="554312"/>
    <lineage>
        <taxon>Bacteria</taxon>
        <taxon>Bacillati</taxon>
        <taxon>Bacillota</taxon>
        <taxon>Bacilli</taxon>
        <taxon>Bacillales</taxon>
        <taxon>Paenibacillaceae</taxon>
        <taxon>Paenibacillus</taxon>
    </lineage>
</organism>
<accession>A0A229UX27</accession>
<evidence type="ECO:0000313" key="3">
    <source>
        <dbReference type="Proteomes" id="UP000215509"/>
    </source>
</evidence>
<feature type="transmembrane region" description="Helical" evidence="1">
    <location>
        <begin position="44"/>
        <end position="63"/>
    </location>
</feature>
<dbReference type="OrthoDB" id="2598858at2"/>
<feature type="transmembrane region" description="Helical" evidence="1">
    <location>
        <begin position="69"/>
        <end position="88"/>
    </location>
</feature>
<evidence type="ECO:0008006" key="4">
    <source>
        <dbReference type="Google" id="ProtNLM"/>
    </source>
</evidence>
<dbReference type="EMBL" id="NMQW01000002">
    <property type="protein sequence ID" value="OXM87913.1"/>
    <property type="molecule type" value="Genomic_DNA"/>
</dbReference>
<proteinExistence type="predicted"/>
<protein>
    <recommendedName>
        <fullName evidence="4">Methyltransferase</fullName>
    </recommendedName>
</protein>
<keyword evidence="3" id="KW-1185">Reference proteome</keyword>
<evidence type="ECO:0000313" key="2">
    <source>
        <dbReference type="EMBL" id="OXM87913.1"/>
    </source>
</evidence>
<name>A0A229UX27_9BACL</name>
<comment type="caution">
    <text evidence="2">The sequence shown here is derived from an EMBL/GenBank/DDBJ whole genome shotgun (WGS) entry which is preliminary data.</text>
</comment>
<gene>
    <name evidence="2" type="ORF">CF651_02060</name>
</gene>
<reference evidence="2 3" key="1">
    <citation type="submission" date="2017-07" db="EMBL/GenBank/DDBJ databases">
        <title>Genome sequencing and assembly of Paenibacillus rigui.</title>
        <authorList>
            <person name="Mayilraj S."/>
        </authorList>
    </citation>
    <scope>NUCLEOTIDE SEQUENCE [LARGE SCALE GENOMIC DNA]</scope>
    <source>
        <strain evidence="2 3">JCM 16352</strain>
    </source>
</reference>
<keyword evidence="1" id="KW-0472">Membrane</keyword>